<protein>
    <recommendedName>
        <fullName evidence="3">Helix-hairpin-helix domain-containing protein</fullName>
    </recommendedName>
</protein>
<dbReference type="PANTHER" id="PTHR21180:SF32">
    <property type="entry name" value="ENDONUCLEASE_EXONUCLEASE_PHOSPHATASE FAMILY DOMAIN-CONTAINING PROTEIN 1"/>
    <property type="match status" value="1"/>
</dbReference>
<dbReference type="Pfam" id="PF12836">
    <property type="entry name" value="HHH_3"/>
    <property type="match status" value="1"/>
</dbReference>
<dbReference type="Gene3D" id="1.10.150.280">
    <property type="entry name" value="AF1531-like domain"/>
    <property type="match status" value="1"/>
</dbReference>
<accession>A0A2W1N062</accession>
<dbReference type="InterPro" id="IPR010994">
    <property type="entry name" value="RuvA_2-like"/>
</dbReference>
<gene>
    <name evidence="1" type="ORF">DNU06_09310</name>
</gene>
<organism evidence="1 2">
    <name type="scientific">Putridiphycobacter roseus</name>
    <dbReference type="NCBI Taxonomy" id="2219161"/>
    <lineage>
        <taxon>Bacteria</taxon>
        <taxon>Pseudomonadati</taxon>
        <taxon>Bacteroidota</taxon>
        <taxon>Flavobacteriia</taxon>
        <taxon>Flavobacteriales</taxon>
        <taxon>Crocinitomicaceae</taxon>
        <taxon>Putridiphycobacter</taxon>
    </lineage>
</organism>
<reference evidence="1 2" key="1">
    <citation type="submission" date="2018-06" db="EMBL/GenBank/DDBJ databases">
        <title>The draft genome sequence of Crocinitomix sp. SM1701.</title>
        <authorList>
            <person name="Zhang X."/>
        </authorList>
    </citation>
    <scope>NUCLEOTIDE SEQUENCE [LARGE SCALE GENOMIC DNA]</scope>
    <source>
        <strain evidence="1 2">SM1701</strain>
    </source>
</reference>
<dbReference type="InterPro" id="IPR051675">
    <property type="entry name" value="Endo/Exo/Phosphatase_dom_1"/>
</dbReference>
<evidence type="ECO:0000313" key="2">
    <source>
        <dbReference type="Proteomes" id="UP000249248"/>
    </source>
</evidence>
<dbReference type="SUPFAM" id="SSF47781">
    <property type="entry name" value="RuvA domain 2-like"/>
    <property type="match status" value="3"/>
</dbReference>
<dbReference type="Proteomes" id="UP000249248">
    <property type="component" value="Unassembled WGS sequence"/>
</dbReference>
<dbReference type="GO" id="GO:0015628">
    <property type="term" value="P:protein secretion by the type II secretion system"/>
    <property type="evidence" value="ECO:0007669"/>
    <property type="project" value="TreeGrafter"/>
</dbReference>
<dbReference type="PANTHER" id="PTHR21180">
    <property type="entry name" value="ENDONUCLEASE/EXONUCLEASE/PHOSPHATASE FAMILY DOMAIN-CONTAINING PROTEIN 1"/>
    <property type="match status" value="1"/>
</dbReference>
<proteinExistence type="predicted"/>
<dbReference type="GO" id="GO:0015627">
    <property type="term" value="C:type II protein secretion system complex"/>
    <property type="evidence" value="ECO:0007669"/>
    <property type="project" value="TreeGrafter"/>
</dbReference>
<evidence type="ECO:0008006" key="3">
    <source>
        <dbReference type="Google" id="ProtNLM"/>
    </source>
</evidence>
<comment type="caution">
    <text evidence="1">The sequence shown here is derived from an EMBL/GenBank/DDBJ whole genome shotgun (WGS) entry which is preliminary data.</text>
</comment>
<dbReference type="AlphaFoldDB" id="A0A2W1N062"/>
<sequence>MIIFILIYFLNRSTHQFVPNILVGDTLGFLEDENPPLLKDNVEKEKRLKEKIKLKPFDPNFTKLKEWQNMGFSAKQAQSILKYKHAINGFKNKEDLAACFVVSTEKFHEIESYIFFKKNQDILNNTDSTATNEAVLLLELNHATKDELLLVNGIGEILSSRIIEYRNRIGGFHQMIQLKEIYGLGEENYNRMQVGLTINPDFLEKIEVQDLNFNQLHKHPYINWNMAKKIVLWRESKSDQTLIEYLKSDSTISPSQIIKIKPYLPQE</sequence>
<evidence type="ECO:0000313" key="1">
    <source>
        <dbReference type="EMBL" id="PZE16940.1"/>
    </source>
</evidence>
<name>A0A2W1N062_9FLAO</name>
<dbReference type="EMBL" id="QKSB01000005">
    <property type="protein sequence ID" value="PZE16940.1"/>
    <property type="molecule type" value="Genomic_DNA"/>
</dbReference>
<keyword evidence="2" id="KW-1185">Reference proteome</keyword>